<feature type="transmembrane region" description="Helical" evidence="2">
    <location>
        <begin position="157"/>
        <end position="175"/>
    </location>
</feature>
<feature type="transmembrane region" description="Helical" evidence="2">
    <location>
        <begin position="95"/>
        <end position="120"/>
    </location>
</feature>
<feature type="transmembrane region" description="Helical" evidence="2">
    <location>
        <begin position="322"/>
        <end position="342"/>
    </location>
</feature>
<reference evidence="4" key="1">
    <citation type="submission" date="2023-07" db="EMBL/GenBank/DDBJ databases">
        <title>Whole genome shotgun sequence of Streptomyces cacaoi subsp. asoensis NBRC 13813.</title>
        <authorList>
            <person name="Komaki H."/>
            <person name="Tamura T."/>
        </authorList>
    </citation>
    <scope>NUCLEOTIDE SEQUENCE [LARGE SCALE GENOMIC DNA]</scope>
    <source>
        <strain evidence="4">NBRC 13813</strain>
    </source>
</reference>
<protein>
    <recommendedName>
        <fullName evidence="5">Integral membrane protein</fullName>
    </recommendedName>
</protein>
<dbReference type="EMBL" id="BNEB01000002">
    <property type="protein sequence ID" value="GHI60832.1"/>
    <property type="molecule type" value="Genomic_DNA"/>
</dbReference>
<proteinExistence type="predicted"/>
<dbReference type="GeneID" id="91470375"/>
<feature type="transmembrane region" description="Helical" evidence="2">
    <location>
        <begin position="296"/>
        <end position="315"/>
    </location>
</feature>
<feature type="region of interest" description="Disordered" evidence="1">
    <location>
        <begin position="1"/>
        <end position="21"/>
    </location>
</feature>
<evidence type="ECO:0008006" key="5">
    <source>
        <dbReference type="Google" id="ProtNLM"/>
    </source>
</evidence>
<evidence type="ECO:0000313" key="4">
    <source>
        <dbReference type="Proteomes" id="UP000649259"/>
    </source>
</evidence>
<gene>
    <name evidence="3" type="ORF">Saso_24820</name>
</gene>
<accession>A0ABQ3RYE3</accession>
<keyword evidence="2" id="KW-0472">Membrane</keyword>
<dbReference type="RefSeq" id="WP_189919346.1">
    <property type="nucleotide sequence ID" value="NZ_BMSI01000002.1"/>
</dbReference>
<feature type="transmembrane region" description="Helical" evidence="2">
    <location>
        <begin position="348"/>
        <end position="366"/>
    </location>
</feature>
<evidence type="ECO:0000256" key="1">
    <source>
        <dbReference type="SAM" id="MobiDB-lite"/>
    </source>
</evidence>
<keyword evidence="2" id="KW-0812">Transmembrane</keyword>
<feature type="transmembrane region" description="Helical" evidence="2">
    <location>
        <begin position="132"/>
        <end position="151"/>
    </location>
</feature>
<name>A0ABQ3RYE3_9ACTN</name>
<evidence type="ECO:0000313" key="3">
    <source>
        <dbReference type="EMBL" id="GHI60832.1"/>
    </source>
</evidence>
<dbReference type="Proteomes" id="UP000649259">
    <property type="component" value="Unassembled WGS sequence"/>
</dbReference>
<keyword evidence="2" id="KW-1133">Transmembrane helix</keyword>
<feature type="transmembrane region" description="Helical" evidence="2">
    <location>
        <begin position="36"/>
        <end position="54"/>
    </location>
</feature>
<feature type="transmembrane region" description="Helical" evidence="2">
    <location>
        <begin position="222"/>
        <end position="240"/>
    </location>
</feature>
<organism evidence="3 4">
    <name type="scientific">Streptomyces asoensis</name>
    <dbReference type="NCBI Taxonomy" id="249586"/>
    <lineage>
        <taxon>Bacteria</taxon>
        <taxon>Bacillati</taxon>
        <taxon>Actinomycetota</taxon>
        <taxon>Actinomycetes</taxon>
        <taxon>Kitasatosporales</taxon>
        <taxon>Streptomycetaceae</taxon>
        <taxon>Streptomyces</taxon>
    </lineage>
</organism>
<sequence length="505" mass="52800">MREGLQATAGTSAPSTGPRRPEALPAVRLAARSRGAWALAVVAGAFTLAQLLLVRPGMGLGWDESVYVSQVSSHAPPAFFSAPRARGVPLLVAPVAAWTSSTVLLRIYLAALSGLALFLALRAWRGLFPTRVLATAGALLASLWVTLFYGPQAMPNYWVAVGALAGTGCFLRALANRSDRAALWGVGLSAALTACMRPMDAVWTTLPLLVLLLAVRRWRRPALLGALVGGLVAGAAQWVIEAYVSYGGLAHRLSEASRIQGGLGWNIAVGDQLRALGGRKLCRPCTGAAPPVLETLWWYALPLAAVLAAVVAIRARRRLATLVPLACAVSAAFPYLFMIGYAAPRFLLPAYALLAVPLADLLVHLLRARGRIRRPLTVTLLPLLLAGHLAAQLVVLEDTVGRTTAAHREWASVAAGLHRLGVRPPCLVTGANDVPIAVYAGCSSAATVGHNANTTSAGIRRTAGRVPTATLVAPDAVPPGYASSWTEHRVAGLRVYVAPAPSAGG</sequence>
<keyword evidence="4" id="KW-1185">Reference proteome</keyword>
<comment type="caution">
    <text evidence="3">The sequence shown here is derived from an EMBL/GenBank/DDBJ whole genome shotgun (WGS) entry which is preliminary data.</text>
</comment>
<evidence type="ECO:0000256" key="2">
    <source>
        <dbReference type="SAM" id="Phobius"/>
    </source>
</evidence>